<organism evidence="1 2">
    <name type="scientific">Lentinula aff. lateritia</name>
    <dbReference type="NCBI Taxonomy" id="2804960"/>
    <lineage>
        <taxon>Eukaryota</taxon>
        <taxon>Fungi</taxon>
        <taxon>Dikarya</taxon>
        <taxon>Basidiomycota</taxon>
        <taxon>Agaricomycotina</taxon>
        <taxon>Agaricomycetes</taxon>
        <taxon>Agaricomycetidae</taxon>
        <taxon>Agaricales</taxon>
        <taxon>Marasmiineae</taxon>
        <taxon>Omphalotaceae</taxon>
        <taxon>Lentinula</taxon>
    </lineage>
</organism>
<feature type="non-terminal residue" evidence="1">
    <location>
        <position position="1"/>
    </location>
</feature>
<proteinExistence type="predicted"/>
<dbReference type="EMBL" id="MU795482">
    <property type="protein sequence ID" value="KAJ3806064.1"/>
    <property type="molecule type" value="Genomic_DNA"/>
</dbReference>
<gene>
    <name evidence="1" type="ORF">F5876DRAFT_21094</name>
</gene>
<evidence type="ECO:0000313" key="2">
    <source>
        <dbReference type="Proteomes" id="UP001163835"/>
    </source>
</evidence>
<name>A0ACC1TMR6_9AGAR</name>
<keyword evidence="2" id="KW-1185">Reference proteome</keyword>
<sequence>EKYMQQAIQLYKESQSTNKLLSYKKVCKAIEAQCFEETKKTITLSDSTLHRRVHNGRSHAEAKEEQRWLNDAEEEVLINEVIYYAERGFPLDH</sequence>
<comment type="caution">
    <text evidence="1">The sequence shown here is derived from an EMBL/GenBank/DDBJ whole genome shotgun (WGS) entry which is preliminary data.</text>
</comment>
<protein>
    <submittedName>
        <fullName evidence="1">Uncharacterized protein</fullName>
    </submittedName>
</protein>
<feature type="non-terminal residue" evidence="1">
    <location>
        <position position="93"/>
    </location>
</feature>
<evidence type="ECO:0000313" key="1">
    <source>
        <dbReference type="EMBL" id="KAJ3806064.1"/>
    </source>
</evidence>
<dbReference type="Proteomes" id="UP001163835">
    <property type="component" value="Unassembled WGS sequence"/>
</dbReference>
<reference evidence="1" key="1">
    <citation type="submission" date="2022-09" db="EMBL/GenBank/DDBJ databases">
        <title>A Global Phylogenomic Analysis of the Shiitake Genus Lentinula.</title>
        <authorList>
            <consortium name="DOE Joint Genome Institute"/>
            <person name="Sierra-Patev S."/>
            <person name="Min B."/>
            <person name="Naranjo-Ortiz M."/>
            <person name="Looney B."/>
            <person name="Konkel Z."/>
            <person name="Slot J.C."/>
            <person name="Sakamoto Y."/>
            <person name="Steenwyk J.L."/>
            <person name="Rokas A."/>
            <person name="Carro J."/>
            <person name="Camarero S."/>
            <person name="Ferreira P."/>
            <person name="Molpeceres G."/>
            <person name="Ruiz-Duenas F.J."/>
            <person name="Serrano A."/>
            <person name="Henrissat B."/>
            <person name="Drula E."/>
            <person name="Hughes K.W."/>
            <person name="Mata J.L."/>
            <person name="Ishikawa N.K."/>
            <person name="Vargas-Isla R."/>
            <person name="Ushijima S."/>
            <person name="Smith C.A."/>
            <person name="Ahrendt S."/>
            <person name="Andreopoulos W."/>
            <person name="He G."/>
            <person name="Labutti K."/>
            <person name="Lipzen A."/>
            <person name="Ng V."/>
            <person name="Riley R."/>
            <person name="Sandor L."/>
            <person name="Barry K."/>
            <person name="Martinez A.T."/>
            <person name="Xiao Y."/>
            <person name="Gibbons J.G."/>
            <person name="Terashima K."/>
            <person name="Grigoriev I.V."/>
            <person name="Hibbett D.S."/>
        </authorList>
    </citation>
    <scope>NUCLEOTIDE SEQUENCE</scope>
    <source>
        <strain evidence="1">TMI1499</strain>
    </source>
</reference>
<accession>A0ACC1TMR6</accession>